<proteinExistence type="predicted"/>
<accession>A0A645GEN4</accession>
<protein>
    <submittedName>
        <fullName evidence="1">Uncharacterized protein</fullName>
    </submittedName>
</protein>
<name>A0A645GEN4_9ZZZZ</name>
<comment type="caution">
    <text evidence="1">The sequence shown here is derived from an EMBL/GenBank/DDBJ whole genome shotgun (WGS) entry which is preliminary data.</text>
</comment>
<sequence length="147" mass="16836">MTYSRNNRKWKLCAIVCQVVRIEACHISGSPATTNHYHHIKGLHVFENFIQCLNDGRSSLISLHNCRKKFGIKDKLFRIVTELVAKIIITSSSSRGDNRDSLRKDRNFKGFVHFSYPIGFQLTDDFLPARCLSAKGKLWVNVPDVQT</sequence>
<evidence type="ECO:0000313" key="1">
    <source>
        <dbReference type="EMBL" id="MPN24550.1"/>
    </source>
</evidence>
<gene>
    <name evidence="1" type="ORF">SDC9_171949</name>
</gene>
<reference evidence="1" key="1">
    <citation type="submission" date="2019-08" db="EMBL/GenBank/DDBJ databases">
        <authorList>
            <person name="Kucharzyk K."/>
            <person name="Murdoch R.W."/>
            <person name="Higgins S."/>
            <person name="Loffler F."/>
        </authorList>
    </citation>
    <scope>NUCLEOTIDE SEQUENCE</scope>
</reference>
<dbReference type="EMBL" id="VSSQ01073441">
    <property type="protein sequence ID" value="MPN24550.1"/>
    <property type="molecule type" value="Genomic_DNA"/>
</dbReference>
<dbReference type="AlphaFoldDB" id="A0A645GEN4"/>
<organism evidence="1">
    <name type="scientific">bioreactor metagenome</name>
    <dbReference type="NCBI Taxonomy" id="1076179"/>
    <lineage>
        <taxon>unclassified sequences</taxon>
        <taxon>metagenomes</taxon>
        <taxon>ecological metagenomes</taxon>
    </lineage>
</organism>